<dbReference type="PANTHER" id="PTHR23407:SF1">
    <property type="entry name" value="5-FORMYLTETRAHYDROFOLATE CYCLO-LIGASE"/>
    <property type="match status" value="1"/>
</dbReference>
<dbReference type="GO" id="GO:0030272">
    <property type="term" value="F:5-formyltetrahydrofolate cyclo-ligase activity"/>
    <property type="evidence" value="ECO:0007669"/>
    <property type="project" value="UniProtKB-EC"/>
</dbReference>
<protein>
    <recommendedName>
        <fullName evidence="4">5-formyltetrahydrofolate cyclo-ligase</fullName>
        <ecNumber evidence="4">6.3.3.2</ecNumber>
    </recommendedName>
</protein>
<comment type="cofactor">
    <cofactor evidence="4">
        <name>Mg(2+)</name>
        <dbReference type="ChEBI" id="CHEBI:18420"/>
    </cofactor>
</comment>
<dbReference type="RefSeq" id="WP_204777005.1">
    <property type="nucleotide sequence ID" value="NZ_JACJJQ010000049.1"/>
</dbReference>
<keyword evidence="5" id="KW-0436">Ligase</keyword>
<evidence type="ECO:0000256" key="1">
    <source>
        <dbReference type="ARBA" id="ARBA00010638"/>
    </source>
</evidence>
<comment type="similarity">
    <text evidence="1 4">Belongs to the 5-formyltetrahydrofolate cyclo-ligase family.</text>
</comment>
<keyword evidence="2 4" id="KW-0547">Nucleotide-binding</keyword>
<dbReference type="Proteomes" id="UP000776629">
    <property type="component" value="Unassembled WGS sequence"/>
</dbReference>
<evidence type="ECO:0000313" key="6">
    <source>
        <dbReference type="Proteomes" id="UP000776629"/>
    </source>
</evidence>
<keyword evidence="3 4" id="KW-0067">ATP-binding</keyword>
<keyword evidence="6" id="KW-1185">Reference proteome</keyword>
<gene>
    <name evidence="5" type="ORF">H5993_08340</name>
</gene>
<evidence type="ECO:0000256" key="3">
    <source>
        <dbReference type="ARBA" id="ARBA00022840"/>
    </source>
</evidence>
<keyword evidence="4" id="KW-0460">Magnesium</keyword>
<dbReference type="SUPFAM" id="SSF100950">
    <property type="entry name" value="NagB/RpiA/CoA transferase-like"/>
    <property type="match status" value="1"/>
</dbReference>
<evidence type="ECO:0000256" key="4">
    <source>
        <dbReference type="RuleBase" id="RU361279"/>
    </source>
</evidence>
<dbReference type="NCBIfam" id="TIGR02727">
    <property type="entry name" value="MTHFS_bact"/>
    <property type="match status" value="1"/>
</dbReference>
<dbReference type="EC" id="6.3.3.2" evidence="4"/>
<dbReference type="PANTHER" id="PTHR23407">
    <property type="entry name" value="ATPASE INHIBITOR/5-FORMYLTETRAHYDROFOLATE CYCLO-LIGASE"/>
    <property type="match status" value="1"/>
</dbReference>
<comment type="catalytic activity">
    <reaction evidence="4">
        <text>(6S)-5-formyl-5,6,7,8-tetrahydrofolate + ATP = (6R)-5,10-methenyltetrahydrofolate + ADP + phosphate</text>
        <dbReference type="Rhea" id="RHEA:10488"/>
        <dbReference type="ChEBI" id="CHEBI:30616"/>
        <dbReference type="ChEBI" id="CHEBI:43474"/>
        <dbReference type="ChEBI" id="CHEBI:57455"/>
        <dbReference type="ChEBI" id="CHEBI:57457"/>
        <dbReference type="ChEBI" id="CHEBI:456216"/>
        <dbReference type="EC" id="6.3.3.2"/>
    </reaction>
</comment>
<comment type="caution">
    <text evidence="5">The sequence shown here is derived from an EMBL/GenBank/DDBJ whole genome shotgun (WGS) entry which is preliminary data.</text>
</comment>
<evidence type="ECO:0000256" key="2">
    <source>
        <dbReference type="ARBA" id="ARBA00022741"/>
    </source>
</evidence>
<proteinExistence type="inferred from homology"/>
<dbReference type="InterPro" id="IPR002698">
    <property type="entry name" value="FTHF_cligase"/>
</dbReference>
<dbReference type="EMBL" id="JACJJQ010000049">
    <property type="protein sequence ID" value="MBM6754764.1"/>
    <property type="molecule type" value="Genomic_DNA"/>
</dbReference>
<evidence type="ECO:0000313" key="5">
    <source>
        <dbReference type="EMBL" id="MBM6754764.1"/>
    </source>
</evidence>
<accession>A0ABS2EQN7</accession>
<dbReference type="Gene3D" id="3.40.50.10420">
    <property type="entry name" value="NagB/RpiA/CoA transferase-like"/>
    <property type="match status" value="1"/>
</dbReference>
<dbReference type="Pfam" id="PF01812">
    <property type="entry name" value="5-FTHF_cyc-lig"/>
    <property type="match status" value="1"/>
</dbReference>
<keyword evidence="4" id="KW-0479">Metal-binding</keyword>
<name>A0ABS2EQN7_9LACO</name>
<reference evidence="5 6" key="1">
    <citation type="journal article" date="2021" name="Sci. Rep.">
        <title>The distribution of antibiotic resistance genes in chicken gut microbiota commensals.</title>
        <authorList>
            <person name="Juricova H."/>
            <person name="Matiasovicova J."/>
            <person name="Kubasova T."/>
            <person name="Cejkova D."/>
            <person name="Rychlik I."/>
        </authorList>
    </citation>
    <scope>NUCLEOTIDE SEQUENCE [LARGE SCALE GENOMIC DNA]</scope>
    <source>
        <strain evidence="5 6">An810</strain>
    </source>
</reference>
<organism evidence="5 6">
    <name type="scientific">Limosilactobacillus alvi</name>
    <dbReference type="NCBI Taxonomy" id="990412"/>
    <lineage>
        <taxon>Bacteria</taxon>
        <taxon>Bacillati</taxon>
        <taxon>Bacillota</taxon>
        <taxon>Bacilli</taxon>
        <taxon>Lactobacillales</taxon>
        <taxon>Lactobacillaceae</taxon>
        <taxon>Limosilactobacillus</taxon>
    </lineage>
</organism>
<dbReference type="PIRSF" id="PIRSF006806">
    <property type="entry name" value="FTHF_cligase"/>
    <property type="match status" value="1"/>
</dbReference>
<sequence>MNENKKLVRKQFISRIQNLVPEDKLRQEATLVTKLTQQRAWQVAKVVAVTMSQGFELNTMSLIKAAQAASKVVVIPRTLPKRQMEFVELNSTTRFEKSAFGIQEPVNGQVYLPTDIDLIIVPGVAFTPNGHRLGFGGGYYDRYLARYNGQTISLALSAQVADEEAWPHESFDIDVQQVLTCLDK</sequence>
<dbReference type="InterPro" id="IPR037171">
    <property type="entry name" value="NagB/RpiA_transferase-like"/>
</dbReference>
<dbReference type="InterPro" id="IPR024185">
    <property type="entry name" value="FTHF_cligase-like_sf"/>
</dbReference>